<feature type="domain" description="BRCT" evidence="2">
    <location>
        <begin position="103"/>
        <end position="194"/>
    </location>
</feature>
<dbReference type="Pfam" id="PF00533">
    <property type="entry name" value="BRCT"/>
    <property type="match status" value="1"/>
</dbReference>
<dbReference type="Gene3D" id="3.40.50.10190">
    <property type="entry name" value="BRCT domain"/>
    <property type="match status" value="4"/>
</dbReference>
<feature type="compositionally biased region" description="Low complexity" evidence="1">
    <location>
        <begin position="579"/>
        <end position="596"/>
    </location>
</feature>
<dbReference type="CDD" id="cd17743">
    <property type="entry name" value="BRCT_BRC1_like_rpt5"/>
    <property type="match status" value="1"/>
</dbReference>
<dbReference type="GO" id="GO:0035361">
    <property type="term" value="C:Cul8-RING ubiquitin ligase complex"/>
    <property type="evidence" value="ECO:0007669"/>
    <property type="project" value="TreeGrafter"/>
</dbReference>
<dbReference type="HOGENOM" id="CLU_002149_2_0_1"/>
<dbReference type="OrthoDB" id="342264at2759"/>
<dbReference type="Pfam" id="PF12738">
    <property type="entry name" value="PTCB-BRCT"/>
    <property type="match status" value="1"/>
</dbReference>
<dbReference type="SUPFAM" id="SSF52113">
    <property type="entry name" value="BRCT domain"/>
    <property type="match status" value="5"/>
</dbReference>
<accession>S3BRI5</accession>
<dbReference type="PANTHER" id="PTHR47667:SF1">
    <property type="entry name" value="REGULATOR OF TY1 TRANSPOSITION PROTEIN 107"/>
    <property type="match status" value="1"/>
</dbReference>
<dbReference type="InterPro" id="IPR053036">
    <property type="entry name" value="CellCycle_DNARepair_Reg"/>
</dbReference>
<dbReference type="Proteomes" id="UP000016923">
    <property type="component" value="Unassembled WGS sequence"/>
</dbReference>
<keyword evidence="4" id="KW-1185">Reference proteome</keyword>
<dbReference type="FunFam" id="3.40.50.10190:FF:000048">
    <property type="entry name" value="DNA repair protein Rtt107"/>
    <property type="match status" value="1"/>
</dbReference>
<feature type="domain" description="BRCT" evidence="2">
    <location>
        <begin position="704"/>
        <end position="789"/>
    </location>
</feature>
<sequence length="931" mass="102598">MAEGAAKDVFGSCRFAFVCSRTLLPKTIAELSRTVQKYGGEALEPEANGSLPLTSATHIIANSIDFEQYNTAIEMMIPVVTSSWITYSLQRTRLAQIRPYSPDPRMIFASVSLTCADIPQGDKEAITGATLALGGMESKDVTRLTTHICALSMDHPKCKEAVANSKMRCKIVLPHWFDDCFKLGKKIDETPYLLPDPPILRSGSGYGAAGAGGEDNDKIPIPEALALEGATTAEPDSLPTLDQKGWRSNLTVFQNKKVILADDLVIGQRFRAVVVDMITRGGGRVLAANDDDDEKPSISECDMYICQYRDGADYVRASQLRKDVGNLAWLFHIITNNEWCSPLRRLLHYPVPRNGIPGFEDFAVTLSNYGGEARPYLENLVVAAGAKFTKTMRMENTHLITARNNSEKCQAAHDWNIPMVNHLWIEESYARCEVQSVTSPRYTTFPSRTNLGEVIGQTFFDESKLRAMYFPGGDEPDEAEAAATKKPATKANGRRKKTVQLNDEPQVLSDVSAQNGQLDAPIGDDDFDDASTSSEAEPDPVVSKTSSTLPRRPSRNADAKASLATPARPRKSNGKENDGPLAASALGDSAAAASSPMIVGSASRSAKDKALTKLHGLAPDIALYEKERKRSIRDGNAPWGGKRAAEQMDKERQKAAEASEATRRKRRSSAEGEGEEDSENNSDDAEDQARPAKKSRPSLPSIQMRVVLTGYHRWVNSSTKEETERRKLRSLGIQIVQDSQPCDYLAAPCLVRTMKFLKTLARGPQVINAQFITDVLEKGKLLDTKEYALKDTEGESRFNVSLPKALARARANRGRLLWNIVVYCAIDIKNGPESYREIAEANGAIFKTYRLHSGTTIRPVAAGEEASQSAEPVYLLTSASPSERPLWPKFEQMARDGNMLPRIVAPDWLLDVAMRQEVLFDDHYLAENFWK</sequence>
<evidence type="ECO:0000313" key="4">
    <source>
        <dbReference type="Proteomes" id="UP000016923"/>
    </source>
</evidence>
<dbReference type="eggNOG" id="KOG2043">
    <property type="taxonomic scope" value="Eukaryota"/>
</dbReference>
<dbReference type="GO" id="GO:0005634">
    <property type="term" value="C:nucleus"/>
    <property type="evidence" value="ECO:0007669"/>
    <property type="project" value="TreeGrafter"/>
</dbReference>
<feature type="compositionally biased region" description="Basic and acidic residues" evidence="1">
    <location>
        <begin position="643"/>
        <end position="662"/>
    </location>
</feature>
<evidence type="ECO:0000256" key="1">
    <source>
        <dbReference type="SAM" id="MobiDB-lite"/>
    </source>
</evidence>
<name>S3BRI5_OPHP1</name>
<organism evidence="3 4">
    <name type="scientific">Ophiostoma piceae (strain UAMH 11346)</name>
    <name type="common">Sap stain fungus</name>
    <dbReference type="NCBI Taxonomy" id="1262450"/>
    <lineage>
        <taxon>Eukaryota</taxon>
        <taxon>Fungi</taxon>
        <taxon>Dikarya</taxon>
        <taxon>Ascomycota</taxon>
        <taxon>Pezizomycotina</taxon>
        <taxon>Sordariomycetes</taxon>
        <taxon>Sordariomycetidae</taxon>
        <taxon>Ophiostomatales</taxon>
        <taxon>Ophiostomataceae</taxon>
        <taxon>Ophiostoma</taxon>
    </lineage>
</organism>
<dbReference type="Pfam" id="PF16770">
    <property type="entry name" value="RTT107_BRCT_5"/>
    <property type="match status" value="1"/>
</dbReference>
<dbReference type="PROSITE" id="PS50172">
    <property type="entry name" value="BRCT"/>
    <property type="match status" value="4"/>
</dbReference>
<feature type="region of interest" description="Disordered" evidence="1">
    <location>
        <begin position="470"/>
        <end position="608"/>
    </location>
</feature>
<dbReference type="CDD" id="cd18439">
    <property type="entry name" value="BRCT_BRC1_like_rpt6"/>
    <property type="match status" value="1"/>
</dbReference>
<dbReference type="VEuPathDB" id="FungiDB:F503_01779"/>
<feature type="compositionally biased region" description="Polar residues" evidence="1">
    <location>
        <begin position="499"/>
        <end position="517"/>
    </location>
</feature>
<dbReference type="SMART" id="SM00292">
    <property type="entry name" value="BRCT"/>
    <property type="match status" value="5"/>
</dbReference>
<dbReference type="GO" id="GO:0006302">
    <property type="term" value="P:double-strand break repair"/>
    <property type="evidence" value="ECO:0007669"/>
    <property type="project" value="TreeGrafter"/>
</dbReference>
<gene>
    <name evidence="3" type="ORF">F503_01779</name>
</gene>
<feature type="domain" description="BRCT" evidence="2">
    <location>
        <begin position="5"/>
        <end position="102"/>
    </location>
</feature>
<feature type="compositionally biased region" description="Acidic residues" evidence="1">
    <location>
        <begin position="672"/>
        <end position="686"/>
    </location>
</feature>
<reference evidence="3 4" key="1">
    <citation type="journal article" date="2013" name="BMC Genomics">
        <title>The genome and transcriptome of the pine saprophyte Ophiostoma piceae, and a comparison with the bark beetle-associated pine pathogen Grosmannia clavigera.</title>
        <authorList>
            <person name="Haridas S."/>
            <person name="Wang Y."/>
            <person name="Lim L."/>
            <person name="Massoumi Alamouti S."/>
            <person name="Jackman S."/>
            <person name="Docking R."/>
            <person name="Robertson G."/>
            <person name="Birol I."/>
            <person name="Bohlmann J."/>
            <person name="Breuil C."/>
        </authorList>
    </citation>
    <scope>NUCLEOTIDE SEQUENCE [LARGE SCALE GENOMIC DNA]</scope>
    <source>
        <strain evidence="3 4">UAMH 11346</strain>
    </source>
</reference>
<dbReference type="AlphaFoldDB" id="S3BRI5"/>
<dbReference type="CDD" id="cd18436">
    <property type="entry name" value="BRCT_BRC1_like_rpt2"/>
    <property type="match status" value="1"/>
</dbReference>
<dbReference type="CDD" id="cd18437">
    <property type="entry name" value="BRCT_BRC1_like_rpt3"/>
    <property type="match status" value="1"/>
</dbReference>
<dbReference type="CDD" id="cd18438">
    <property type="entry name" value="BRCT_BRC1_like_rpt4"/>
    <property type="match status" value="1"/>
</dbReference>
<dbReference type="STRING" id="1262450.S3BRI5"/>
<dbReference type="EMBL" id="KE148164">
    <property type="protein sequence ID" value="EPE03889.1"/>
    <property type="molecule type" value="Genomic_DNA"/>
</dbReference>
<dbReference type="OMA" id="SWLYHLI"/>
<proteinExistence type="predicted"/>
<feature type="region of interest" description="Disordered" evidence="1">
    <location>
        <begin position="633"/>
        <end position="701"/>
    </location>
</feature>
<dbReference type="FunFam" id="3.40.50.10190:FF:000066">
    <property type="entry name" value="BRCT domain protein (Eurofung)"/>
    <property type="match status" value="1"/>
</dbReference>
<dbReference type="InterPro" id="IPR001357">
    <property type="entry name" value="BRCT_dom"/>
</dbReference>
<dbReference type="InterPro" id="IPR036420">
    <property type="entry name" value="BRCT_dom_sf"/>
</dbReference>
<feature type="compositionally biased region" description="Low complexity" evidence="1">
    <location>
        <begin position="481"/>
        <end position="491"/>
    </location>
</feature>
<evidence type="ECO:0000259" key="2">
    <source>
        <dbReference type="PROSITE" id="PS50172"/>
    </source>
</evidence>
<dbReference type="PANTHER" id="PTHR47667">
    <property type="entry name" value="REGULATOR OF TY1 TRANSPOSITION PROTEIN 107"/>
    <property type="match status" value="1"/>
</dbReference>
<protein>
    <submittedName>
        <fullName evidence="3">Brct domain-containing protein</fullName>
    </submittedName>
</protein>
<dbReference type="GO" id="GO:1990683">
    <property type="term" value="P:DNA double-strand break attachment to nuclear envelope"/>
    <property type="evidence" value="ECO:0007669"/>
    <property type="project" value="TreeGrafter"/>
</dbReference>
<evidence type="ECO:0000313" key="3">
    <source>
        <dbReference type="EMBL" id="EPE03889.1"/>
    </source>
</evidence>
<feature type="domain" description="BRCT" evidence="2">
    <location>
        <begin position="359"/>
        <end position="431"/>
    </location>
</feature>